<feature type="region of interest" description="Disordered" evidence="1">
    <location>
        <begin position="301"/>
        <end position="349"/>
    </location>
</feature>
<dbReference type="Proteomes" id="UP001590950">
    <property type="component" value="Unassembled WGS sequence"/>
</dbReference>
<keyword evidence="3" id="KW-1185">Reference proteome</keyword>
<accession>A0ABR4AMY3</accession>
<comment type="caution">
    <text evidence="2">The sequence shown here is derived from an EMBL/GenBank/DDBJ whole genome shotgun (WGS) entry which is preliminary data.</text>
</comment>
<name>A0ABR4AMY3_9LECA</name>
<dbReference type="Pfam" id="PF12520">
    <property type="entry name" value="DUF3723"/>
    <property type="match status" value="1"/>
</dbReference>
<dbReference type="InterPro" id="IPR022198">
    <property type="entry name" value="DUF3723"/>
</dbReference>
<evidence type="ECO:0000313" key="3">
    <source>
        <dbReference type="Proteomes" id="UP001590950"/>
    </source>
</evidence>
<reference evidence="2 3" key="1">
    <citation type="submission" date="2024-09" db="EMBL/GenBank/DDBJ databases">
        <title>Rethinking Asexuality: The Enigmatic Case of Functional Sexual Genes in Lepraria (Stereocaulaceae).</title>
        <authorList>
            <person name="Doellman M."/>
            <person name="Sun Y."/>
            <person name="Barcenas-Pena A."/>
            <person name="Lumbsch H.T."/>
            <person name="Grewe F."/>
        </authorList>
    </citation>
    <scope>NUCLEOTIDE SEQUENCE [LARGE SCALE GENOMIC DNA]</scope>
    <source>
        <strain evidence="2 3">Mercado 3170</strain>
    </source>
</reference>
<dbReference type="EMBL" id="JBEFKJ010000003">
    <property type="protein sequence ID" value="KAL2047105.1"/>
    <property type="molecule type" value="Genomic_DNA"/>
</dbReference>
<sequence>MLAGDVLPAVTADDQRSRIFDRICSIEHVIPSIHTFLEDTKYLEPPARILKELLPGKCKGSMSQNFSALHSGQTKVKVQTSEYTFEDRTSPSGRSLWLSYRQLWLFALRHFPVMDGQSPRRVKTKQSTLHEGRQPRRWYELWSLASENGYRRIRCLYRDRTAADAKAIEDCVRNILPSKYYAINPDRMRQIVLINCQLFSDVPYVKKELVAPVLTSEYEGCGSDISDRCGRPWERSFQADEESLFLEHIYSTSYSTVPKRYLTSFAVKRDCFRAFFGSEEDDLDQQPSFEAFHDGHRRHQEENVHMPDSETQPAGHHLSTTLDVPDTGEDMVPEQGQDCGLNPDETLGSIPSLRGSTPSPAGSVSPISPVSPVASAQTSLVPYVPPSSPAQPRSPIYVFGQQAGEEAISLAQASRFVFSNRTSVKERTFAVLSPTENGRFRKRRADSRDKLSMTTALRLPSVSRFIARDNGKRLKLMAPTTILEEARSERLQAVIAVSQHSVQELIRRFENYEDSEEEL</sequence>
<evidence type="ECO:0000313" key="2">
    <source>
        <dbReference type="EMBL" id="KAL2047105.1"/>
    </source>
</evidence>
<evidence type="ECO:0000256" key="1">
    <source>
        <dbReference type="SAM" id="MobiDB-lite"/>
    </source>
</evidence>
<gene>
    <name evidence="2" type="ORF">N7G274_001124</name>
</gene>
<proteinExistence type="predicted"/>
<protein>
    <submittedName>
        <fullName evidence="2">Uncharacterized protein</fullName>
    </submittedName>
</protein>
<organism evidence="2 3">
    <name type="scientific">Stereocaulon virgatum</name>
    <dbReference type="NCBI Taxonomy" id="373712"/>
    <lineage>
        <taxon>Eukaryota</taxon>
        <taxon>Fungi</taxon>
        <taxon>Dikarya</taxon>
        <taxon>Ascomycota</taxon>
        <taxon>Pezizomycotina</taxon>
        <taxon>Lecanoromycetes</taxon>
        <taxon>OSLEUM clade</taxon>
        <taxon>Lecanoromycetidae</taxon>
        <taxon>Lecanorales</taxon>
        <taxon>Lecanorineae</taxon>
        <taxon>Stereocaulaceae</taxon>
        <taxon>Stereocaulon</taxon>
    </lineage>
</organism>